<organism evidence="1 2">
    <name type="scientific">Breznakia pachnodae</name>
    <dbReference type="NCBI Taxonomy" id="265178"/>
    <lineage>
        <taxon>Bacteria</taxon>
        <taxon>Bacillati</taxon>
        <taxon>Bacillota</taxon>
        <taxon>Erysipelotrichia</taxon>
        <taxon>Erysipelotrichales</taxon>
        <taxon>Erysipelotrichaceae</taxon>
        <taxon>Breznakia</taxon>
    </lineage>
</organism>
<evidence type="ECO:0008006" key="3">
    <source>
        <dbReference type="Google" id="ProtNLM"/>
    </source>
</evidence>
<gene>
    <name evidence="1" type="ORF">J2S15_003805</name>
</gene>
<comment type="caution">
    <text evidence="1">The sequence shown here is derived from an EMBL/GenBank/DDBJ whole genome shotgun (WGS) entry which is preliminary data.</text>
</comment>
<reference evidence="1 2" key="1">
    <citation type="submission" date="2023-07" db="EMBL/GenBank/DDBJ databases">
        <title>Genomic Encyclopedia of Type Strains, Phase IV (KMG-IV): sequencing the most valuable type-strain genomes for metagenomic binning, comparative biology and taxonomic classification.</title>
        <authorList>
            <person name="Goeker M."/>
        </authorList>
    </citation>
    <scope>NUCLEOTIDE SEQUENCE [LARGE SCALE GENOMIC DNA]</scope>
    <source>
        <strain evidence="1 2">DSM 16784</strain>
    </source>
</reference>
<accession>A0ABU0E813</accession>
<evidence type="ECO:0000313" key="2">
    <source>
        <dbReference type="Proteomes" id="UP001230220"/>
    </source>
</evidence>
<name>A0ABU0E813_9FIRM</name>
<protein>
    <recommendedName>
        <fullName evidence="3">Large polyvalent protein associated domain-containing protein</fullName>
    </recommendedName>
</protein>
<sequence>MLKLEIKLDEKKIITDAKYSCEKVYGAIDKAFSTYQFRKEIYEDGTICYYGNGKPRDFGGFGRLITSLKDREWFMEYLVKWIWYNSDSGRNEEDFAVNDVLYHYTKKESVS</sequence>
<dbReference type="RefSeq" id="WP_307411525.1">
    <property type="nucleotide sequence ID" value="NZ_JAUSUR010000009.1"/>
</dbReference>
<keyword evidence="2" id="KW-1185">Reference proteome</keyword>
<dbReference type="Proteomes" id="UP001230220">
    <property type="component" value="Unassembled WGS sequence"/>
</dbReference>
<proteinExistence type="predicted"/>
<evidence type="ECO:0000313" key="1">
    <source>
        <dbReference type="EMBL" id="MDQ0363044.1"/>
    </source>
</evidence>
<dbReference type="EMBL" id="JAUSUR010000009">
    <property type="protein sequence ID" value="MDQ0363044.1"/>
    <property type="molecule type" value="Genomic_DNA"/>
</dbReference>